<feature type="transmembrane region" description="Helical" evidence="1">
    <location>
        <begin position="91"/>
        <end position="116"/>
    </location>
</feature>
<feature type="transmembrane region" description="Helical" evidence="1">
    <location>
        <begin position="128"/>
        <end position="147"/>
    </location>
</feature>
<gene>
    <name evidence="2" type="ORF">BCR33DRAFT_740365</name>
</gene>
<reference evidence="2 3" key="1">
    <citation type="submission" date="2016-07" db="EMBL/GenBank/DDBJ databases">
        <title>Pervasive Adenine N6-methylation of Active Genes in Fungi.</title>
        <authorList>
            <consortium name="DOE Joint Genome Institute"/>
            <person name="Mondo S.J."/>
            <person name="Dannebaum R.O."/>
            <person name="Kuo R.C."/>
            <person name="Labutti K."/>
            <person name="Haridas S."/>
            <person name="Kuo A."/>
            <person name="Salamov A."/>
            <person name="Ahrendt S.R."/>
            <person name="Lipzen A."/>
            <person name="Sullivan W."/>
            <person name="Andreopoulos W.B."/>
            <person name="Clum A."/>
            <person name="Lindquist E."/>
            <person name="Daum C."/>
            <person name="Ramamoorthy G.K."/>
            <person name="Gryganskyi A."/>
            <person name="Culley D."/>
            <person name="Magnuson J.K."/>
            <person name="James T.Y."/>
            <person name="O'Malley M.A."/>
            <person name="Stajich J.E."/>
            <person name="Spatafora J.W."/>
            <person name="Visel A."/>
            <person name="Grigoriev I.V."/>
        </authorList>
    </citation>
    <scope>NUCLEOTIDE SEQUENCE [LARGE SCALE GENOMIC DNA]</scope>
    <source>
        <strain evidence="2 3">JEL800</strain>
    </source>
</reference>
<organism evidence="2 3">
    <name type="scientific">Rhizoclosmatium globosum</name>
    <dbReference type="NCBI Taxonomy" id="329046"/>
    <lineage>
        <taxon>Eukaryota</taxon>
        <taxon>Fungi</taxon>
        <taxon>Fungi incertae sedis</taxon>
        <taxon>Chytridiomycota</taxon>
        <taxon>Chytridiomycota incertae sedis</taxon>
        <taxon>Chytridiomycetes</taxon>
        <taxon>Chytridiales</taxon>
        <taxon>Chytriomycetaceae</taxon>
        <taxon>Rhizoclosmatium</taxon>
    </lineage>
</organism>
<proteinExistence type="predicted"/>
<dbReference type="Proteomes" id="UP000193642">
    <property type="component" value="Unassembled WGS sequence"/>
</dbReference>
<feature type="transmembrane region" description="Helical" evidence="1">
    <location>
        <begin position="15"/>
        <end position="33"/>
    </location>
</feature>
<comment type="caution">
    <text evidence="2">The sequence shown here is derived from an EMBL/GenBank/DDBJ whole genome shotgun (WGS) entry which is preliminary data.</text>
</comment>
<dbReference type="EMBL" id="MCGO01000035">
    <property type="protein sequence ID" value="ORY40538.1"/>
    <property type="molecule type" value="Genomic_DNA"/>
</dbReference>
<dbReference type="AlphaFoldDB" id="A0A1Y2C0H9"/>
<feature type="transmembrane region" description="Helical" evidence="1">
    <location>
        <begin position="66"/>
        <end position="84"/>
    </location>
</feature>
<name>A0A1Y2C0H9_9FUNG</name>
<evidence type="ECO:0000313" key="3">
    <source>
        <dbReference type="Proteomes" id="UP000193642"/>
    </source>
</evidence>
<feature type="transmembrane region" description="Helical" evidence="1">
    <location>
        <begin position="40"/>
        <end position="60"/>
    </location>
</feature>
<sequence length="188" mass="20332">MFIRPSPNNSDAFKAWYMLGATGTIVVTLNPSLGQTYIAFFYTFCGALTGAALGFCSVSSFGKTSYANVGMAALVSIPYTYFMLVSPRTTIMGVLGLLAFSNYICNSLANVSNAAFDLPGTYLYKVETVISCALAFSAILSLLISLFRTTHTSQANCRYIPESEYFLCKIAGSTYVESDSIEDSELKT</sequence>
<dbReference type="OrthoDB" id="68611at2759"/>
<keyword evidence="1" id="KW-0812">Transmembrane</keyword>
<keyword evidence="3" id="KW-1185">Reference proteome</keyword>
<evidence type="ECO:0000256" key="1">
    <source>
        <dbReference type="SAM" id="Phobius"/>
    </source>
</evidence>
<keyword evidence="1" id="KW-1133">Transmembrane helix</keyword>
<keyword evidence="1" id="KW-0472">Membrane</keyword>
<accession>A0A1Y2C0H9</accession>
<evidence type="ECO:0000313" key="2">
    <source>
        <dbReference type="EMBL" id="ORY40538.1"/>
    </source>
</evidence>
<protein>
    <submittedName>
        <fullName evidence="2">Uncharacterized protein</fullName>
    </submittedName>
</protein>